<evidence type="ECO:0000256" key="2">
    <source>
        <dbReference type="ARBA" id="ARBA00004370"/>
    </source>
</evidence>
<evidence type="ECO:0000256" key="4">
    <source>
        <dbReference type="ARBA" id="ARBA00022485"/>
    </source>
</evidence>
<keyword evidence="8" id="KW-1278">Translocase</keyword>
<dbReference type="EMBL" id="LT669839">
    <property type="protein sequence ID" value="SHD75467.1"/>
    <property type="molecule type" value="Genomic_DNA"/>
</dbReference>
<keyword evidence="9" id="KW-0408">Iron</keyword>
<dbReference type="InterPro" id="IPR004108">
    <property type="entry name" value="Fe_hydrogenase_lsu_C"/>
</dbReference>
<evidence type="ECO:0000256" key="1">
    <source>
        <dbReference type="ARBA" id="ARBA00001966"/>
    </source>
</evidence>
<dbReference type="PROSITE" id="PS51085">
    <property type="entry name" value="2FE2S_FER_2"/>
    <property type="match status" value="1"/>
</dbReference>
<comment type="similarity">
    <text evidence="3">Belongs to the complex I 75 kDa subunit family.</text>
</comment>
<feature type="domain" description="4Fe-4S ferredoxin-type" evidence="15">
    <location>
        <begin position="135"/>
        <end position="166"/>
    </location>
</feature>
<dbReference type="EC" id="1.12.1.3" evidence="17"/>
<dbReference type="PROSITE" id="PS00198">
    <property type="entry name" value="4FE4S_FER_1"/>
    <property type="match status" value="1"/>
</dbReference>
<evidence type="ECO:0000259" key="15">
    <source>
        <dbReference type="PROSITE" id="PS51379"/>
    </source>
</evidence>
<dbReference type="PROSITE" id="PS00641">
    <property type="entry name" value="COMPLEX1_75K_1"/>
    <property type="match status" value="1"/>
</dbReference>
<evidence type="ECO:0000259" key="14">
    <source>
        <dbReference type="PROSITE" id="PS51085"/>
    </source>
</evidence>
<accession>M1Z7H0</accession>
<dbReference type="SMART" id="SM00902">
    <property type="entry name" value="Fe_hyd_SSU"/>
    <property type="match status" value="1"/>
</dbReference>
<dbReference type="FunFam" id="3.10.20.740:FF:000004">
    <property type="entry name" value="NADH-quinone oxidoreductase"/>
    <property type="match status" value="1"/>
</dbReference>
<dbReference type="InterPro" id="IPR003149">
    <property type="entry name" value="Fe_hydrogenase_ssu"/>
</dbReference>
<keyword evidence="17" id="KW-0560">Oxidoreductase</keyword>
<dbReference type="InterPro" id="IPR036991">
    <property type="entry name" value="Fe_hydrogenase_ssu_sf"/>
</dbReference>
<sequence length="581" mass="65170">MVNLIIDNKKVRVPEGTTILDAAAVNHIPIPHLCYLKELNEIGACRVCVVEIEGINRLVTACNNVVEEGMVVFTNSPKVRETRRVNVELILSQHDARCAACVRSGNCSLQTIANDLGIIDIPYKEDLPYAKWTEGFPLVRNYEKCIKCMRCIQICDKIQDLHIWDLSNTGSRTNVDVSYNRRIEEADCALCGQCITHCPVGSLRERDDTQRVFDALADKDKITIVQIAPAVRAAWGEDLGISREFATVKRLVAALRKMGFDYIFDTNFSADLTIMEEGNEFVEKLNNRENEKFPLFTSCCPGWIRFIKSQYPDMIDQLSTAKSPQQMFGAISKTYYAELLHVDPERIFCVSIMPCIAKKYECDVSVLNDAGAGQDVDVVLTTREVARMIRAEHIIPEVLEEEEFDSPLGVSSGAAVIFGTTGGVMEAALRSAYYLVTNENPDPDAFKEVRERENSWKEASFDLAGTNIRVAIASGLGNTRRLIETIRKGIVEYDFVEIMACPGGCAGGGGQPIEDGVELAEERSDVLYGLDKINEMRFSHENPSVIKCYEDYLQRPLSRRAHSLLHTDHRTWEFNITPKKL</sequence>
<feature type="domain" description="4Fe-4S His(Cys)3-ligated-type" evidence="16">
    <location>
        <begin position="78"/>
        <end position="117"/>
    </location>
</feature>
<dbReference type="HOGENOM" id="CLU_018240_2_1_9"/>
<evidence type="ECO:0000259" key="16">
    <source>
        <dbReference type="PROSITE" id="PS51839"/>
    </source>
</evidence>
<evidence type="ECO:0000256" key="7">
    <source>
        <dbReference type="ARBA" id="ARBA00022737"/>
    </source>
</evidence>
<dbReference type="SMART" id="SM00929">
    <property type="entry name" value="NADH-G_4Fe-4S_3"/>
    <property type="match status" value="1"/>
</dbReference>
<protein>
    <submittedName>
        <fullName evidence="17">NADP-reducing hydrogenase subunit HndC</fullName>
        <ecNumber evidence="17">1.12.1.3</ecNumber>
    </submittedName>
</protein>
<dbReference type="InterPro" id="IPR017900">
    <property type="entry name" value="4Fe4S_Fe_S_CS"/>
</dbReference>
<dbReference type="GO" id="GO:0008137">
    <property type="term" value="F:NADH dehydrogenase (ubiquinone) activity"/>
    <property type="evidence" value="ECO:0007669"/>
    <property type="project" value="InterPro"/>
</dbReference>
<dbReference type="Gene3D" id="3.40.950.10">
    <property type="entry name" value="Fe-only Hydrogenase (Larger Subunit), Chain L, domain 3"/>
    <property type="match status" value="1"/>
</dbReference>
<evidence type="ECO:0000256" key="8">
    <source>
        <dbReference type="ARBA" id="ARBA00022967"/>
    </source>
</evidence>
<keyword evidence="5" id="KW-0001">2Fe-2S</keyword>
<keyword evidence="12" id="KW-0472">Membrane</keyword>
<feature type="domain" description="2Fe-2S ferredoxin-type" evidence="14">
    <location>
        <begin position="1"/>
        <end position="78"/>
    </location>
</feature>
<dbReference type="SUPFAM" id="SSF53920">
    <property type="entry name" value="Fe-only hydrogenase"/>
    <property type="match status" value="1"/>
</dbReference>
<dbReference type="InterPro" id="IPR009016">
    <property type="entry name" value="Fe_hydrogenase"/>
</dbReference>
<evidence type="ECO:0000313" key="17">
    <source>
        <dbReference type="EMBL" id="SHD75467.1"/>
    </source>
</evidence>
<dbReference type="CDD" id="cd00207">
    <property type="entry name" value="fer2"/>
    <property type="match status" value="1"/>
</dbReference>
<gene>
    <name evidence="17" type="primary">hndD</name>
    <name evidence="17" type="ORF">CUESP1_0068</name>
</gene>
<evidence type="ECO:0000256" key="10">
    <source>
        <dbReference type="ARBA" id="ARBA00023014"/>
    </source>
</evidence>
<dbReference type="InterPro" id="IPR036010">
    <property type="entry name" value="2Fe-2S_ferredoxin-like_sf"/>
</dbReference>
<dbReference type="GO" id="GO:0005506">
    <property type="term" value="F:iron ion binding"/>
    <property type="evidence" value="ECO:0007669"/>
    <property type="project" value="InterPro"/>
</dbReference>
<dbReference type="Gene3D" id="3.10.20.740">
    <property type="match status" value="1"/>
</dbReference>
<dbReference type="GO" id="GO:0051539">
    <property type="term" value="F:4 iron, 4 sulfur cluster binding"/>
    <property type="evidence" value="ECO:0007669"/>
    <property type="project" value="UniProtKB-KW"/>
</dbReference>
<dbReference type="SUPFAM" id="SSF54292">
    <property type="entry name" value="2Fe-2S ferredoxin-like"/>
    <property type="match status" value="1"/>
</dbReference>
<dbReference type="GO" id="GO:0050583">
    <property type="term" value="F:hydrogen dehydrogenase (NADP+) activity"/>
    <property type="evidence" value="ECO:0007669"/>
    <property type="project" value="UniProtKB-EC"/>
</dbReference>
<dbReference type="InterPro" id="IPR017896">
    <property type="entry name" value="4Fe4S_Fe-S-bd"/>
</dbReference>
<dbReference type="Gene3D" id="3.30.70.20">
    <property type="match status" value="1"/>
</dbReference>
<dbReference type="Gene3D" id="4.10.260.20">
    <property type="entry name" value="Iron hydrogenase, small subunit"/>
    <property type="match status" value="1"/>
</dbReference>
<reference evidence="17 18" key="1">
    <citation type="submission" date="2016-11" db="EMBL/GenBank/DDBJ databases">
        <authorList>
            <person name="Manzoor S."/>
        </authorList>
    </citation>
    <scope>NUCLEOTIDE SEQUENCE [LARGE SCALE GENOMIC DNA]</scope>
    <source>
        <strain evidence="17">Clostridium ultunense strain Esp</strain>
    </source>
</reference>
<dbReference type="InterPro" id="IPR013352">
    <property type="entry name" value="Fe_hydrogenase_subset"/>
</dbReference>
<dbReference type="AlphaFoldDB" id="M1Z7H0"/>
<evidence type="ECO:0000256" key="11">
    <source>
        <dbReference type="ARBA" id="ARBA00023027"/>
    </source>
</evidence>
<dbReference type="PROSITE" id="PS51379">
    <property type="entry name" value="4FE4S_FER_2"/>
    <property type="match status" value="2"/>
</dbReference>
<keyword evidence="11" id="KW-0520">NAD</keyword>
<dbReference type="SUPFAM" id="SSF54862">
    <property type="entry name" value="4Fe-4S ferredoxins"/>
    <property type="match status" value="1"/>
</dbReference>
<dbReference type="Pfam" id="PF02256">
    <property type="entry name" value="Fe_hyd_SSU"/>
    <property type="match status" value="1"/>
</dbReference>
<keyword evidence="18" id="KW-1185">Reference proteome</keyword>
<evidence type="ECO:0000256" key="5">
    <source>
        <dbReference type="ARBA" id="ARBA00022714"/>
    </source>
</evidence>
<dbReference type="InterPro" id="IPR000283">
    <property type="entry name" value="NADH_UbQ_OxRdtase_75kDa_su_CS"/>
</dbReference>
<dbReference type="InterPro" id="IPR019574">
    <property type="entry name" value="NADH_UbQ_OxRdtase_Gsu_4Fe4S-bd"/>
</dbReference>
<dbReference type="OrthoDB" id="9803192at2"/>
<keyword evidence="6" id="KW-0479">Metal-binding</keyword>
<dbReference type="Proteomes" id="UP000245423">
    <property type="component" value="Chromosome 1"/>
</dbReference>
<dbReference type="InterPro" id="IPR001041">
    <property type="entry name" value="2Fe-2S_ferredoxin-type"/>
</dbReference>
<dbReference type="Pfam" id="PF13510">
    <property type="entry name" value="Fer2_4"/>
    <property type="match status" value="1"/>
</dbReference>
<evidence type="ECO:0000256" key="3">
    <source>
        <dbReference type="ARBA" id="ARBA00005404"/>
    </source>
</evidence>
<evidence type="ECO:0000256" key="13">
    <source>
        <dbReference type="ARBA" id="ARBA00034078"/>
    </source>
</evidence>
<evidence type="ECO:0000313" key="18">
    <source>
        <dbReference type="Proteomes" id="UP000245423"/>
    </source>
</evidence>
<dbReference type="NCBIfam" id="TIGR02512">
    <property type="entry name" value="FeFe_hydrog_A"/>
    <property type="match status" value="1"/>
</dbReference>
<dbReference type="GO" id="GO:0051537">
    <property type="term" value="F:2 iron, 2 sulfur cluster binding"/>
    <property type="evidence" value="ECO:0007669"/>
    <property type="project" value="UniProtKB-KW"/>
</dbReference>
<keyword evidence="4" id="KW-0004">4Fe-4S</keyword>
<name>M1Z7H0_9FIRM</name>
<dbReference type="RefSeq" id="WP_005583237.1">
    <property type="nucleotide sequence ID" value="NZ_LT669839.1"/>
</dbReference>
<comment type="cofactor">
    <cofactor evidence="1">
        <name>[4Fe-4S] cluster</name>
        <dbReference type="ChEBI" id="CHEBI:49883"/>
    </cofactor>
</comment>
<evidence type="ECO:0000256" key="6">
    <source>
        <dbReference type="ARBA" id="ARBA00022723"/>
    </source>
</evidence>
<dbReference type="PROSITE" id="PS51839">
    <property type="entry name" value="4FE4S_HC3"/>
    <property type="match status" value="1"/>
</dbReference>
<dbReference type="Gene3D" id="3.40.50.1780">
    <property type="match status" value="1"/>
</dbReference>
<keyword evidence="7" id="KW-0677">Repeat</keyword>
<evidence type="ECO:0000256" key="9">
    <source>
        <dbReference type="ARBA" id="ARBA00023004"/>
    </source>
</evidence>
<dbReference type="PANTHER" id="PTHR11615">
    <property type="entry name" value="NITRATE, FORMATE, IRON DEHYDROGENASE"/>
    <property type="match status" value="1"/>
</dbReference>
<organism evidence="17 18">
    <name type="scientific">[Clostridium] ultunense Esp</name>
    <dbReference type="NCBI Taxonomy" id="1288971"/>
    <lineage>
        <taxon>Bacteria</taxon>
        <taxon>Bacillati</taxon>
        <taxon>Bacillota</taxon>
        <taxon>Tissierellia</taxon>
        <taxon>Tissierellales</taxon>
        <taxon>Tepidimicrobiaceae</taxon>
        <taxon>Schnuerera</taxon>
    </lineage>
</organism>
<dbReference type="GO" id="GO:0042773">
    <property type="term" value="P:ATP synthesis coupled electron transport"/>
    <property type="evidence" value="ECO:0007669"/>
    <property type="project" value="InterPro"/>
</dbReference>
<dbReference type="FunFam" id="3.30.70.20:FF:000035">
    <property type="entry name" value="Iron hydrogenase 1"/>
    <property type="match status" value="1"/>
</dbReference>
<dbReference type="Pfam" id="PF10588">
    <property type="entry name" value="NADH-G_4Fe-4S_3"/>
    <property type="match status" value="1"/>
</dbReference>
<dbReference type="Pfam" id="PF02906">
    <property type="entry name" value="Fe_hyd_lg_C"/>
    <property type="match status" value="1"/>
</dbReference>
<proteinExistence type="inferred from homology"/>
<dbReference type="GO" id="GO:0008901">
    <property type="term" value="F:ferredoxin hydrogenase activity"/>
    <property type="evidence" value="ECO:0007669"/>
    <property type="project" value="InterPro"/>
</dbReference>
<keyword evidence="10" id="KW-0411">Iron-sulfur</keyword>
<comment type="cofactor">
    <cofactor evidence="13">
        <name>[2Fe-2S] cluster</name>
        <dbReference type="ChEBI" id="CHEBI:190135"/>
    </cofactor>
</comment>
<feature type="domain" description="4Fe-4S ferredoxin-type" evidence="15">
    <location>
        <begin position="179"/>
        <end position="208"/>
    </location>
</feature>
<comment type="subcellular location">
    <subcellularLocation>
        <location evidence="2">Membrane</location>
    </subcellularLocation>
</comment>
<dbReference type="GO" id="GO:0016020">
    <property type="term" value="C:membrane"/>
    <property type="evidence" value="ECO:0007669"/>
    <property type="project" value="UniProtKB-SubCell"/>
</dbReference>
<evidence type="ECO:0000256" key="12">
    <source>
        <dbReference type="ARBA" id="ARBA00023136"/>
    </source>
</evidence>
<dbReference type="InterPro" id="IPR050340">
    <property type="entry name" value="Cytosolic_Fe-S_CAF"/>
</dbReference>